<dbReference type="AlphaFoldDB" id="A0A7X0J7B0"/>
<sequence length="206" mass="22794">MYLKKMHILLTSIIVFSLSCKSDKKTVQDTKRRSVRDTTVIKDHVKSTDKPIISVIDTNAVLAVFKRTAKTERFIKELGVKGNGGPDASVFDSERPILIGDLNGDHLEDALMPFSIEGRGGGNNWDAHYAVFINKGGKLEYQYSFSRGGDLGETQVDFINIKDGIIHGMEVPGIHSSEVDSTSVNYIYRKTDLSVLLAASDKKNKD</sequence>
<dbReference type="EMBL" id="JACHCC010000008">
    <property type="protein sequence ID" value="MBB6501162.1"/>
    <property type="molecule type" value="Genomic_DNA"/>
</dbReference>
<dbReference type="PROSITE" id="PS51257">
    <property type="entry name" value="PROKAR_LIPOPROTEIN"/>
    <property type="match status" value="1"/>
</dbReference>
<evidence type="ECO:0000313" key="2">
    <source>
        <dbReference type="Proteomes" id="UP000521017"/>
    </source>
</evidence>
<evidence type="ECO:0000313" key="1">
    <source>
        <dbReference type="EMBL" id="MBB6501162.1"/>
    </source>
</evidence>
<name>A0A7X0J7B0_9SPHI</name>
<gene>
    <name evidence="1" type="ORF">HDF25_003325</name>
</gene>
<dbReference type="RefSeq" id="WP_184626628.1">
    <property type="nucleotide sequence ID" value="NZ_JACHCC010000008.1"/>
</dbReference>
<accession>A0A7X0J7B0</accession>
<organism evidence="1 2">
    <name type="scientific">Pedobacter cryoconitis</name>
    <dbReference type="NCBI Taxonomy" id="188932"/>
    <lineage>
        <taxon>Bacteria</taxon>
        <taxon>Pseudomonadati</taxon>
        <taxon>Bacteroidota</taxon>
        <taxon>Sphingobacteriia</taxon>
        <taxon>Sphingobacteriales</taxon>
        <taxon>Sphingobacteriaceae</taxon>
        <taxon>Pedobacter</taxon>
    </lineage>
</organism>
<dbReference type="Proteomes" id="UP000521017">
    <property type="component" value="Unassembled WGS sequence"/>
</dbReference>
<reference evidence="1 2" key="1">
    <citation type="submission" date="2020-08" db="EMBL/GenBank/DDBJ databases">
        <title>Genomic Encyclopedia of Type Strains, Phase IV (KMG-V): Genome sequencing to study the core and pangenomes of soil and plant-associated prokaryotes.</title>
        <authorList>
            <person name="Whitman W."/>
        </authorList>
    </citation>
    <scope>NUCLEOTIDE SEQUENCE [LARGE SCALE GENOMIC DNA]</scope>
    <source>
        <strain evidence="1 2">M2T3</strain>
    </source>
</reference>
<comment type="caution">
    <text evidence="1">The sequence shown here is derived from an EMBL/GenBank/DDBJ whole genome shotgun (WGS) entry which is preliminary data.</text>
</comment>
<proteinExistence type="predicted"/>
<protein>
    <submittedName>
        <fullName evidence="1">Uncharacterized protein</fullName>
    </submittedName>
</protein>